<name>A0A399FWS5_UNCN2</name>
<proteinExistence type="inferred from homology"/>
<dbReference type="PIRSF" id="PIRSF000883">
    <property type="entry name" value="Pesterase_MJ0912"/>
    <property type="match status" value="1"/>
</dbReference>
<reference evidence="3 4" key="1">
    <citation type="submission" date="2018-08" db="EMBL/GenBank/DDBJ databases">
        <title>Draft genome of candidate division NPL-UPA2 bacterium Unc8 that adapted to ultra-basic serpentinizing groundwater.</title>
        <authorList>
            <person name="Ishii S."/>
            <person name="Suzuki S."/>
            <person name="Nealson K.H."/>
        </authorList>
    </citation>
    <scope>NUCLEOTIDE SEQUENCE [LARGE SCALE GENOMIC DNA]</scope>
    <source>
        <strain evidence="3">Unc8</strain>
    </source>
</reference>
<dbReference type="PANTHER" id="PTHR42850:SF2">
    <property type="entry name" value="BLL5683 PROTEIN"/>
    <property type="match status" value="1"/>
</dbReference>
<dbReference type="SUPFAM" id="SSF56300">
    <property type="entry name" value="Metallo-dependent phosphatases"/>
    <property type="match status" value="1"/>
</dbReference>
<evidence type="ECO:0000256" key="1">
    <source>
        <dbReference type="ARBA" id="ARBA00008950"/>
    </source>
</evidence>
<dbReference type="GO" id="GO:0005737">
    <property type="term" value="C:cytoplasm"/>
    <property type="evidence" value="ECO:0007669"/>
    <property type="project" value="TreeGrafter"/>
</dbReference>
<dbReference type="Gene3D" id="3.60.21.10">
    <property type="match status" value="1"/>
</dbReference>
<evidence type="ECO:0000259" key="2">
    <source>
        <dbReference type="Pfam" id="PF12850"/>
    </source>
</evidence>
<dbReference type="InterPro" id="IPR024654">
    <property type="entry name" value="Calcineurin-like_PHP_lpxH"/>
</dbReference>
<dbReference type="InterPro" id="IPR050126">
    <property type="entry name" value="Ap4A_hydrolase"/>
</dbReference>
<accession>A0A399FWS5</accession>
<feature type="domain" description="Calcineurin-like phosphoesterase" evidence="2">
    <location>
        <begin position="1"/>
        <end position="209"/>
    </location>
</feature>
<comment type="similarity">
    <text evidence="1">Belongs to the metallophosphoesterase superfamily. YfcE family.</text>
</comment>
<dbReference type="Proteomes" id="UP000266287">
    <property type="component" value="Unassembled WGS sequence"/>
</dbReference>
<dbReference type="InterPro" id="IPR029052">
    <property type="entry name" value="Metallo-depent_PP-like"/>
</dbReference>
<organism evidence="3 4">
    <name type="scientific">candidate division NPL-UPA2 bacterium Unc8</name>
    <dbReference type="NCBI Taxonomy" id="1980939"/>
    <lineage>
        <taxon>Bacteria</taxon>
    </lineage>
</organism>
<evidence type="ECO:0000313" key="4">
    <source>
        <dbReference type="Proteomes" id="UP000266287"/>
    </source>
</evidence>
<evidence type="ECO:0000313" key="3">
    <source>
        <dbReference type="EMBL" id="RIH99869.1"/>
    </source>
</evidence>
<gene>
    <name evidence="3" type="ORF">B9J77_04290</name>
</gene>
<dbReference type="Pfam" id="PF12850">
    <property type="entry name" value="Metallophos_2"/>
    <property type="match status" value="1"/>
</dbReference>
<dbReference type="PANTHER" id="PTHR42850">
    <property type="entry name" value="METALLOPHOSPHOESTERASE"/>
    <property type="match status" value="1"/>
</dbReference>
<dbReference type="AlphaFoldDB" id="A0A399FWS5"/>
<protein>
    <submittedName>
        <fullName evidence="3">Metallophosphoesterase</fullName>
    </submittedName>
</protein>
<dbReference type="EMBL" id="NDHY01000010">
    <property type="protein sequence ID" value="RIH99869.1"/>
    <property type="molecule type" value="Genomic_DNA"/>
</dbReference>
<comment type="caution">
    <text evidence="3">The sequence shown here is derived from an EMBL/GenBank/DDBJ whole genome shotgun (WGS) entry which is preliminary data.</text>
</comment>
<dbReference type="GO" id="GO:0016791">
    <property type="term" value="F:phosphatase activity"/>
    <property type="evidence" value="ECO:0007669"/>
    <property type="project" value="TreeGrafter"/>
</dbReference>
<sequence>MKYGIIADIHSNLEALNAVREALSGENIDKLICPGDIVGYNADPVACVDFIKENKVISIKGNHDRLASGEDSGFSFNEIARHAALWSRERLDSTRKSFLESLPDEKIIDESILIVHGSPRDRDEYIFSLTEAQENVKHIEAKYPGLDIIFFSHTHIPAFFTKEKAETSFKETRTIKLDKKEIFFINPGSIGQPRDECPYASFAIFDSEKMELKIMRVKYNIEATQRKIIQAGLSQKLAMRLAFGI</sequence>
<dbReference type="InterPro" id="IPR011152">
    <property type="entry name" value="Pesterase_MJ0912"/>
</dbReference>